<evidence type="ECO:0000313" key="2">
    <source>
        <dbReference type="Proteomes" id="UP001164539"/>
    </source>
</evidence>
<name>A0ACC1YID1_MELAZ</name>
<gene>
    <name evidence="1" type="ORF">OWV82_006229</name>
</gene>
<comment type="caution">
    <text evidence="1">The sequence shown here is derived from an EMBL/GenBank/DDBJ whole genome shotgun (WGS) entry which is preliminary data.</text>
</comment>
<keyword evidence="2" id="KW-1185">Reference proteome</keyword>
<accession>A0ACC1YID1</accession>
<sequence>MGCFLGCFGFSGKRRRRKPANKVLPGDHRHGSYEPLDSSVCVNLDIIEDPISSDSQLSNKIKEKSSNKIRKKVSFNLNVQTYEPLTNDETTYQLSESDEEEVKEKNGEKTAEGSLSTVCSGDSTKKKINPFPINHRYQNCIDSYDYEDDLAFIESDLDDEDEYEDEDEEFEDDDYDGSDFDDQRISQKSLELPERMSLDENKINNHMQLPAASTESIESKGNARDRSQYVNSVLNPVENLTQWKAIKARTAGPKNPRKENTALQEEPTVPFGLKSRSHPCPFNLAPNHNQSKPLQQEIAVDASLSNWLASPNCNESKAFLDITNLKAC</sequence>
<proteinExistence type="predicted"/>
<protein>
    <submittedName>
        <fullName evidence="1">Sterile alpha motif domain-containing protein 9-like protein</fullName>
    </submittedName>
</protein>
<dbReference type="Proteomes" id="UP001164539">
    <property type="component" value="Chromosome 3"/>
</dbReference>
<evidence type="ECO:0000313" key="1">
    <source>
        <dbReference type="EMBL" id="KAJ4722783.1"/>
    </source>
</evidence>
<organism evidence="1 2">
    <name type="scientific">Melia azedarach</name>
    <name type="common">Chinaberry tree</name>
    <dbReference type="NCBI Taxonomy" id="155640"/>
    <lineage>
        <taxon>Eukaryota</taxon>
        <taxon>Viridiplantae</taxon>
        <taxon>Streptophyta</taxon>
        <taxon>Embryophyta</taxon>
        <taxon>Tracheophyta</taxon>
        <taxon>Spermatophyta</taxon>
        <taxon>Magnoliopsida</taxon>
        <taxon>eudicotyledons</taxon>
        <taxon>Gunneridae</taxon>
        <taxon>Pentapetalae</taxon>
        <taxon>rosids</taxon>
        <taxon>malvids</taxon>
        <taxon>Sapindales</taxon>
        <taxon>Meliaceae</taxon>
        <taxon>Melia</taxon>
    </lineage>
</organism>
<reference evidence="1 2" key="1">
    <citation type="journal article" date="2023" name="Science">
        <title>Complex scaffold remodeling in plant triterpene biosynthesis.</title>
        <authorList>
            <person name="De La Pena R."/>
            <person name="Hodgson H."/>
            <person name="Liu J.C."/>
            <person name="Stephenson M.J."/>
            <person name="Martin A.C."/>
            <person name="Owen C."/>
            <person name="Harkess A."/>
            <person name="Leebens-Mack J."/>
            <person name="Jimenez L.E."/>
            <person name="Osbourn A."/>
            <person name="Sattely E.S."/>
        </authorList>
    </citation>
    <scope>NUCLEOTIDE SEQUENCE [LARGE SCALE GENOMIC DNA]</scope>
    <source>
        <strain evidence="2">cv. JPN11</strain>
        <tissue evidence="1">Leaf</tissue>
    </source>
</reference>
<dbReference type="EMBL" id="CM051396">
    <property type="protein sequence ID" value="KAJ4722783.1"/>
    <property type="molecule type" value="Genomic_DNA"/>
</dbReference>